<feature type="region of interest" description="Disordered" evidence="5">
    <location>
        <begin position="411"/>
        <end position="443"/>
    </location>
</feature>
<dbReference type="InterPro" id="IPR008521">
    <property type="entry name" value="Mg_trans_NIPA"/>
</dbReference>
<dbReference type="SUPFAM" id="SSF103481">
    <property type="entry name" value="Multidrug resistance efflux transporter EmrE"/>
    <property type="match status" value="1"/>
</dbReference>
<dbReference type="Gene3D" id="1.10.3730.20">
    <property type="match status" value="1"/>
</dbReference>
<dbReference type="Pfam" id="PF05653">
    <property type="entry name" value="Mg_trans_NIPA"/>
    <property type="match status" value="1"/>
</dbReference>
<keyword evidence="2 6" id="KW-0812">Transmembrane</keyword>
<feature type="compositionally biased region" description="Polar residues" evidence="5">
    <location>
        <begin position="422"/>
        <end position="436"/>
    </location>
</feature>
<dbReference type="GO" id="GO:0015095">
    <property type="term" value="F:magnesium ion transmembrane transporter activity"/>
    <property type="evidence" value="ECO:0007669"/>
    <property type="project" value="InterPro"/>
</dbReference>
<evidence type="ECO:0000256" key="6">
    <source>
        <dbReference type="SAM" id="Phobius"/>
    </source>
</evidence>
<dbReference type="GO" id="GO:0016020">
    <property type="term" value="C:membrane"/>
    <property type="evidence" value="ECO:0007669"/>
    <property type="project" value="UniProtKB-SubCell"/>
</dbReference>
<gene>
    <name evidence="7" type="ORF">RDB_LOCUS40319</name>
</gene>
<feature type="transmembrane region" description="Helical" evidence="6">
    <location>
        <begin position="278"/>
        <end position="297"/>
    </location>
</feature>
<feature type="compositionally biased region" description="Basic and acidic residues" evidence="5">
    <location>
        <begin position="528"/>
        <end position="558"/>
    </location>
</feature>
<evidence type="ECO:0000256" key="3">
    <source>
        <dbReference type="ARBA" id="ARBA00022989"/>
    </source>
</evidence>
<dbReference type="PANTHER" id="PTHR12570:SF92">
    <property type="entry name" value="SPICHTHYIN, ISOFORM B"/>
    <property type="match status" value="1"/>
</dbReference>
<dbReference type="AlphaFoldDB" id="A0A8H2Y2B2"/>
<feature type="transmembrane region" description="Helical" evidence="6">
    <location>
        <begin position="84"/>
        <end position="102"/>
    </location>
</feature>
<keyword evidence="4 6" id="KW-0472">Membrane</keyword>
<evidence type="ECO:0000256" key="4">
    <source>
        <dbReference type="ARBA" id="ARBA00023136"/>
    </source>
</evidence>
<dbReference type="PANTHER" id="PTHR12570">
    <property type="match status" value="1"/>
</dbReference>
<protein>
    <recommendedName>
        <fullName evidence="9">Magnesium transporter NIPA2</fullName>
    </recommendedName>
</protein>
<feature type="transmembrane region" description="Helical" evidence="6">
    <location>
        <begin position="303"/>
        <end position="321"/>
    </location>
</feature>
<feature type="transmembrane region" description="Helical" evidence="6">
    <location>
        <begin position="108"/>
        <end position="129"/>
    </location>
</feature>
<feature type="compositionally biased region" description="Low complexity" evidence="5">
    <location>
        <begin position="637"/>
        <end position="648"/>
    </location>
</feature>
<sequence length="762" mass="81413">MSEASASASAAVANEGLKAPSQYRSVGIILAVSSGVLIGSSFVFKKKGLISSQKIAERTLVQGLISSQKGGPAGEGVGYLKSPLWWTGMIMMIIGELCNFGAYAFVEAIVVTPLGALSVVICAILSSIFLNEKLTFFGWIGCIQCIIGSIVIALNAPEEQSVTTIAEFKKLFLAPGFLSFGSVVIVVALVIIFYFAPRYGKKSMLWYILVCSLIGGLSVSCTQGLGASIVTSIRGENQFKNWFIYFLLVFVVVTLLTEIYYLNIALALFNTAMVTPTYYVIFTFCTLVTSIILYQGLHATVTQILTVVLGFLMICTGITILQMSKVDPRKLQNLDKRTTLLLAAAREHVDHPHSRAPSRARSGSQLGDAEKQDAMNDGWDVCSLAETEEPGLDSLRGGGFGAVGTMVRARRRSTIVRERRGTVTSQHSRFSQSSRAPSEEAGHAGIGTKRFQDHAPPLPPDSAQRIEAARKAPSPTPYGPSLRSGPANVIGDIRDEPALRMMETGEYASSPEGSSDLRRGPSIGGVHFQDRDGRRTPENRARSPDHRTPTRPSFDRPGLDPMRSGTPDPSNPGTYVLRVPAPAGSMSAVPRRVVSPTGSVQLSRSGTPTKADWKKGGPSTKAETVGDGDATRVPRVSSTASSSDTKTSIRAQPAVSEYFPAIPSPGDDFTEGESHGLVPPALDDRGVSGMARSDRATVGESMWVGSSPVVTRRDGGVQAGEVKTGRGVLSMDGTISSEGVEQNSVDERSEGGSEHALLKRYR</sequence>
<accession>A0A8H2Y2B2</accession>
<feature type="transmembrane region" description="Helical" evidence="6">
    <location>
        <begin position="176"/>
        <end position="196"/>
    </location>
</feature>
<dbReference type="InterPro" id="IPR037185">
    <property type="entry name" value="EmrE-like"/>
</dbReference>
<feature type="region of interest" description="Disordered" evidence="5">
    <location>
        <begin position="469"/>
        <end position="490"/>
    </location>
</feature>
<evidence type="ECO:0000313" key="8">
    <source>
        <dbReference type="Proteomes" id="UP000663861"/>
    </source>
</evidence>
<dbReference type="EMBL" id="CAJMWY010000608">
    <property type="protein sequence ID" value="CAE6440834.1"/>
    <property type="molecule type" value="Genomic_DNA"/>
</dbReference>
<feature type="transmembrane region" description="Helical" evidence="6">
    <location>
        <begin position="205"/>
        <end position="230"/>
    </location>
</feature>
<feature type="transmembrane region" description="Helical" evidence="6">
    <location>
        <begin position="242"/>
        <end position="266"/>
    </location>
</feature>
<evidence type="ECO:0000313" key="7">
    <source>
        <dbReference type="EMBL" id="CAE6440834.1"/>
    </source>
</evidence>
<feature type="transmembrane region" description="Helical" evidence="6">
    <location>
        <begin position="26"/>
        <end position="44"/>
    </location>
</feature>
<reference evidence="7" key="1">
    <citation type="submission" date="2021-01" db="EMBL/GenBank/DDBJ databases">
        <authorList>
            <person name="Kaushik A."/>
        </authorList>
    </citation>
    <scope>NUCLEOTIDE SEQUENCE</scope>
    <source>
        <strain evidence="7">AG4-RS23</strain>
    </source>
</reference>
<feature type="region of interest" description="Disordered" evidence="5">
    <location>
        <begin position="729"/>
        <end position="762"/>
    </location>
</feature>
<proteinExistence type="predicted"/>
<feature type="compositionally biased region" description="Basic and acidic residues" evidence="5">
    <location>
        <begin position="682"/>
        <end position="697"/>
    </location>
</feature>
<feature type="region of interest" description="Disordered" evidence="5">
    <location>
        <begin position="506"/>
        <end position="717"/>
    </location>
</feature>
<keyword evidence="3 6" id="KW-1133">Transmembrane helix</keyword>
<feature type="compositionally biased region" description="Polar residues" evidence="5">
    <location>
        <begin position="596"/>
        <end position="608"/>
    </location>
</feature>
<dbReference type="Proteomes" id="UP000663861">
    <property type="component" value="Unassembled WGS sequence"/>
</dbReference>
<evidence type="ECO:0008006" key="9">
    <source>
        <dbReference type="Google" id="ProtNLM"/>
    </source>
</evidence>
<feature type="compositionally biased region" description="Polar residues" evidence="5">
    <location>
        <begin position="733"/>
        <end position="743"/>
    </location>
</feature>
<evidence type="ECO:0000256" key="1">
    <source>
        <dbReference type="ARBA" id="ARBA00004141"/>
    </source>
</evidence>
<feature type="compositionally biased region" description="Basic and acidic residues" evidence="5">
    <location>
        <begin position="745"/>
        <end position="762"/>
    </location>
</feature>
<organism evidence="7 8">
    <name type="scientific">Rhizoctonia solani</name>
    <dbReference type="NCBI Taxonomy" id="456999"/>
    <lineage>
        <taxon>Eukaryota</taxon>
        <taxon>Fungi</taxon>
        <taxon>Dikarya</taxon>
        <taxon>Basidiomycota</taxon>
        <taxon>Agaricomycotina</taxon>
        <taxon>Agaricomycetes</taxon>
        <taxon>Cantharellales</taxon>
        <taxon>Ceratobasidiaceae</taxon>
        <taxon>Rhizoctonia</taxon>
    </lineage>
</organism>
<comment type="subcellular location">
    <subcellularLocation>
        <location evidence="1">Membrane</location>
        <topology evidence="1">Multi-pass membrane protein</topology>
    </subcellularLocation>
</comment>
<feature type="region of interest" description="Disordered" evidence="5">
    <location>
        <begin position="348"/>
        <end position="371"/>
    </location>
</feature>
<feature type="transmembrane region" description="Helical" evidence="6">
    <location>
        <begin position="136"/>
        <end position="156"/>
    </location>
</feature>
<name>A0A8H2Y2B2_9AGAM</name>
<comment type="caution">
    <text evidence="7">The sequence shown here is derived from an EMBL/GenBank/DDBJ whole genome shotgun (WGS) entry which is preliminary data.</text>
</comment>
<evidence type="ECO:0000256" key="5">
    <source>
        <dbReference type="SAM" id="MobiDB-lite"/>
    </source>
</evidence>
<evidence type="ECO:0000256" key="2">
    <source>
        <dbReference type="ARBA" id="ARBA00022692"/>
    </source>
</evidence>